<dbReference type="Pfam" id="PF03932">
    <property type="entry name" value="CutC"/>
    <property type="match status" value="1"/>
</dbReference>
<protein>
    <recommendedName>
        <fullName evidence="2">PF03932 family protein CutC</fullName>
    </recommendedName>
</protein>
<dbReference type="PANTHER" id="PTHR12598:SF0">
    <property type="entry name" value="COPPER HOMEOSTASIS PROTEIN CUTC HOMOLOG"/>
    <property type="match status" value="1"/>
</dbReference>
<dbReference type="InterPro" id="IPR036822">
    <property type="entry name" value="CutC-like_dom_sf"/>
</dbReference>
<dbReference type="RefSeq" id="WP_131839057.1">
    <property type="nucleotide sequence ID" value="NZ_SLWB01000006.1"/>
</dbReference>
<dbReference type="OrthoDB" id="9815677at2"/>
<accession>A0A4V2RPQ3</accession>
<evidence type="ECO:0000313" key="4">
    <source>
        <dbReference type="Proteomes" id="UP000294830"/>
    </source>
</evidence>
<keyword evidence="2" id="KW-0963">Cytoplasm</keyword>
<dbReference type="GO" id="GO:0005737">
    <property type="term" value="C:cytoplasm"/>
    <property type="evidence" value="ECO:0007669"/>
    <property type="project" value="UniProtKB-SubCell"/>
</dbReference>
<name>A0A4V2RPQ3_9BACT</name>
<comment type="subcellular location">
    <subcellularLocation>
        <location evidence="2">Cytoplasm</location>
    </subcellularLocation>
</comment>
<dbReference type="HAMAP" id="MF_00795">
    <property type="entry name" value="CutC"/>
    <property type="match status" value="1"/>
</dbReference>
<sequence length="243" mass="26204">MTLEICSGSVQSAINAQAAGAQRVELCEGLVLGGTTPSYGTIALTRKNLSIDVNVLIRPRSGDFLYTDVEFETIKEDIRMVKQLGCNGVVCGILHADGSIDVERTRELVELARPLSFTFHRAFDRASDPVKALEDVIATGADRILTSGQQAKAIDGAPLLKQLVEQANGRIIIMPGSGVNAGNIAELMKTGATEFHCSGQQPFASKMAFVREEVPMSSPLPDENLIFESNVQVIKEVVRNMQS</sequence>
<proteinExistence type="inferred from homology"/>
<evidence type="ECO:0000256" key="2">
    <source>
        <dbReference type="HAMAP-Rule" id="MF_00795"/>
    </source>
</evidence>
<dbReference type="AlphaFoldDB" id="A0A4V2RPQ3"/>
<keyword evidence="4" id="KW-1185">Reference proteome</keyword>
<dbReference type="PANTHER" id="PTHR12598">
    <property type="entry name" value="COPPER HOMEOSTASIS PROTEIN CUTC"/>
    <property type="match status" value="1"/>
</dbReference>
<dbReference type="Gene3D" id="3.20.20.380">
    <property type="entry name" value="Copper homeostasis (CutC) domain"/>
    <property type="match status" value="1"/>
</dbReference>
<dbReference type="SUPFAM" id="SSF110395">
    <property type="entry name" value="CutC-like"/>
    <property type="match status" value="1"/>
</dbReference>
<dbReference type="EMBL" id="SLWB01000006">
    <property type="protein sequence ID" value="TCN68470.1"/>
    <property type="molecule type" value="Genomic_DNA"/>
</dbReference>
<dbReference type="GO" id="GO:0005507">
    <property type="term" value="F:copper ion binding"/>
    <property type="evidence" value="ECO:0007669"/>
    <property type="project" value="TreeGrafter"/>
</dbReference>
<dbReference type="InterPro" id="IPR005627">
    <property type="entry name" value="CutC-like"/>
</dbReference>
<comment type="caution">
    <text evidence="2">Once thought to be involved in copper homeostasis, experiments in E.coli have shown this is not the case.</text>
</comment>
<reference evidence="3 4" key="1">
    <citation type="submission" date="2019-03" db="EMBL/GenBank/DDBJ databases">
        <title>Genomic Encyclopedia of Archaeal and Bacterial Type Strains, Phase II (KMG-II): from individual species to whole genera.</title>
        <authorList>
            <person name="Goeker M."/>
        </authorList>
    </citation>
    <scope>NUCLEOTIDE SEQUENCE [LARGE SCALE GENOMIC DNA]</scope>
    <source>
        <strain evidence="3 4">RL-C</strain>
    </source>
</reference>
<comment type="caution">
    <text evidence="3">The sequence shown here is derived from an EMBL/GenBank/DDBJ whole genome shotgun (WGS) entry which is preliminary data.</text>
</comment>
<evidence type="ECO:0000313" key="3">
    <source>
        <dbReference type="EMBL" id="TCN68470.1"/>
    </source>
</evidence>
<comment type="similarity">
    <text evidence="1 2">Belongs to the CutC family.</text>
</comment>
<dbReference type="FunFam" id="3.20.20.380:FF:000001">
    <property type="entry name" value="Copper homeostasis protein CutC"/>
    <property type="match status" value="1"/>
</dbReference>
<gene>
    <name evidence="2" type="primary">cutC</name>
    <name evidence="3" type="ORF">CLV25_10652</name>
</gene>
<dbReference type="Proteomes" id="UP000294830">
    <property type="component" value="Unassembled WGS sequence"/>
</dbReference>
<organism evidence="3 4">
    <name type="scientific">Acetobacteroides hydrogenigenes</name>
    <dbReference type="NCBI Taxonomy" id="979970"/>
    <lineage>
        <taxon>Bacteria</taxon>
        <taxon>Pseudomonadati</taxon>
        <taxon>Bacteroidota</taxon>
        <taxon>Bacteroidia</taxon>
        <taxon>Bacteroidales</taxon>
        <taxon>Rikenellaceae</taxon>
        <taxon>Acetobacteroides</taxon>
    </lineage>
</organism>
<evidence type="ECO:0000256" key="1">
    <source>
        <dbReference type="ARBA" id="ARBA00007768"/>
    </source>
</evidence>